<reference evidence="2 3" key="1">
    <citation type="journal article" date="2024" name="Plant J.">
        <title>Genome sequences and population genomics reveal climatic adaptation and genomic divergence between two closely related sweetgum species.</title>
        <authorList>
            <person name="Xu W.Q."/>
            <person name="Ren C.Q."/>
            <person name="Zhang X.Y."/>
            <person name="Comes H.P."/>
            <person name="Liu X.H."/>
            <person name="Li Y.G."/>
            <person name="Kettle C.J."/>
            <person name="Jalonen R."/>
            <person name="Gaisberger H."/>
            <person name="Ma Y.Z."/>
            <person name="Qiu Y.X."/>
        </authorList>
    </citation>
    <scope>NUCLEOTIDE SEQUENCE [LARGE SCALE GENOMIC DNA]</scope>
    <source>
        <strain evidence="2">Hangzhou</strain>
    </source>
</reference>
<organism evidence="2 3">
    <name type="scientific">Liquidambar formosana</name>
    <name type="common">Formosan gum</name>
    <dbReference type="NCBI Taxonomy" id="63359"/>
    <lineage>
        <taxon>Eukaryota</taxon>
        <taxon>Viridiplantae</taxon>
        <taxon>Streptophyta</taxon>
        <taxon>Embryophyta</taxon>
        <taxon>Tracheophyta</taxon>
        <taxon>Spermatophyta</taxon>
        <taxon>Magnoliopsida</taxon>
        <taxon>eudicotyledons</taxon>
        <taxon>Gunneridae</taxon>
        <taxon>Pentapetalae</taxon>
        <taxon>Saxifragales</taxon>
        <taxon>Altingiaceae</taxon>
        <taxon>Liquidambar</taxon>
    </lineage>
</organism>
<keyword evidence="3" id="KW-1185">Reference proteome</keyword>
<protein>
    <submittedName>
        <fullName evidence="2">Uncharacterized protein</fullName>
    </submittedName>
</protein>
<dbReference type="Proteomes" id="UP001415857">
    <property type="component" value="Unassembled WGS sequence"/>
</dbReference>
<dbReference type="AlphaFoldDB" id="A0AAP0RM93"/>
<feature type="transmembrane region" description="Helical" evidence="1">
    <location>
        <begin position="36"/>
        <end position="55"/>
    </location>
</feature>
<keyword evidence="1" id="KW-1133">Transmembrane helix</keyword>
<comment type="caution">
    <text evidence="2">The sequence shown here is derived from an EMBL/GenBank/DDBJ whole genome shotgun (WGS) entry which is preliminary data.</text>
</comment>
<gene>
    <name evidence="2" type="ORF">L1049_014011</name>
</gene>
<evidence type="ECO:0000313" key="2">
    <source>
        <dbReference type="EMBL" id="KAK9280323.1"/>
    </source>
</evidence>
<evidence type="ECO:0000313" key="3">
    <source>
        <dbReference type="Proteomes" id="UP001415857"/>
    </source>
</evidence>
<name>A0AAP0RM93_LIQFO</name>
<dbReference type="EMBL" id="JBBPBK010000008">
    <property type="protein sequence ID" value="KAK9280323.1"/>
    <property type="molecule type" value="Genomic_DNA"/>
</dbReference>
<keyword evidence="1" id="KW-0472">Membrane</keyword>
<accession>A0AAP0RM93</accession>
<evidence type="ECO:0000256" key="1">
    <source>
        <dbReference type="SAM" id="Phobius"/>
    </source>
</evidence>
<sequence length="211" mass="23445">MKFTIRASKYLYSPAAEPVHSQEFIKQQPIKGTIKWIARVWLLCCTFSFCVGHLLPALQILSFTCGAGILPVTSSGNFVNCFNSSGLSNRETEETYGADCGGRGPSRISMECCHGTETTATLTRLVTATRENCAVIYSHEYTGQAFIALCHRTQKIRESVLAVATAGDIPQLKWQLFLAQAGWDKICVKWDGSEHIRDDSMRAIHRETYKG</sequence>
<keyword evidence="1" id="KW-0812">Transmembrane</keyword>
<proteinExistence type="predicted"/>